<feature type="transmembrane region" description="Helical" evidence="1">
    <location>
        <begin position="106"/>
        <end position="127"/>
    </location>
</feature>
<organism evidence="2 3">
    <name type="scientific">Debaryomyces hansenii (strain ATCC 36239 / CBS 767 / BCRC 21394 / JCM 1990 / NBRC 0083 / IGC 2968)</name>
    <name type="common">Yeast</name>
    <name type="synonym">Torulaspora hansenii</name>
    <dbReference type="NCBI Taxonomy" id="284592"/>
    <lineage>
        <taxon>Eukaryota</taxon>
        <taxon>Fungi</taxon>
        <taxon>Dikarya</taxon>
        <taxon>Ascomycota</taxon>
        <taxon>Saccharomycotina</taxon>
        <taxon>Pichiomycetes</taxon>
        <taxon>Debaryomycetaceae</taxon>
        <taxon>Debaryomyces</taxon>
    </lineage>
</organism>
<dbReference type="RefSeq" id="XP_002770754.1">
    <property type="nucleotide sequence ID" value="XM_002770708.1"/>
</dbReference>
<dbReference type="KEGG" id="dha:DEHA2F06072g"/>
<feature type="transmembrane region" description="Helical" evidence="1">
    <location>
        <begin position="335"/>
        <end position="359"/>
    </location>
</feature>
<dbReference type="GeneID" id="8998893"/>
<reference evidence="2 3" key="1">
    <citation type="journal article" date="2004" name="Nature">
        <title>Genome evolution in yeasts.</title>
        <authorList>
            <consortium name="Genolevures"/>
            <person name="Dujon B."/>
            <person name="Sherman D."/>
            <person name="Fischer G."/>
            <person name="Durrens P."/>
            <person name="Casaregola S."/>
            <person name="Lafontaine I."/>
            <person name="de Montigny J."/>
            <person name="Marck C."/>
            <person name="Neuveglise C."/>
            <person name="Talla E."/>
            <person name="Goffard N."/>
            <person name="Frangeul L."/>
            <person name="Aigle M."/>
            <person name="Anthouard V."/>
            <person name="Babour A."/>
            <person name="Barbe V."/>
            <person name="Barnay S."/>
            <person name="Blanchin S."/>
            <person name="Beckerich J.M."/>
            <person name="Beyne E."/>
            <person name="Bleykasten C."/>
            <person name="Boisrame A."/>
            <person name="Boyer J."/>
            <person name="Cattolico L."/>
            <person name="Confanioleri F."/>
            <person name="de Daruvar A."/>
            <person name="Despons L."/>
            <person name="Fabre E."/>
            <person name="Fairhead C."/>
            <person name="Ferry-Dumazet H."/>
            <person name="Groppi A."/>
            <person name="Hantraye F."/>
            <person name="Hennequin C."/>
            <person name="Jauniaux N."/>
            <person name="Joyet P."/>
            <person name="Kachouri R."/>
            <person name="Kerrest A."/>
            <person name="Koszul R."/>
            <person name="Lemaire M."/>
            <person name="Lesur I."/>
            <person name="Ma L."/>
            <person name="Muller H."/>
            <person name="Nicaud J.M."/>
            <person name="Nikolski M."/>
            <person name="Oztas S."/>
            <person name="Ozier-Kalogeropoulos O."/>
            <person name="Pellenz S."/>
            <person name="Potier S."/>
            <person name="Richard G.F."/>
            <person name="Straub M.L."/>
            <person name="Suleau A."/>
            <person name="Swennene D."/>
            <person name="Tekaia F."/>
            <person name="Wesolowski-Louvel M."/>
            <person name="Westhof E."/>
            <person name="Wirth B."/>
            <person name="Zeniou-Meyer M."/>
            <person name="Zivanovic I."/>
            <person name="Bolotin-Fukuhara M."/>
            <person name="Thierry A."/>
            <person name="Bouchier C."/>
            <person name="Caudron B."/>
            <person name="Scarpelli C."/>
            <person name="Gaillardin C."/>
            <person name="Weissenbach J."/>
            <person name="Wincker P."/>
            <person name="Souciet J.L."/>
        </authorList>
    </citation>
    <scope>NUCLEOTIDE SEQUENCE [LARGE SCALE GENOMIC DNA]</scope>
    <source>
        <strain evidence="3">ATCC 36239 / CBS 767 / BCRC 21394 / JCM 1990 / NBRC 0083 / IGC 2968</strain>
    </source>
</reference>
<name>W0TYT5_DEBHA</name>
<keyword evidence="3" id="KW-1185">Reference proteome</keyword>
<dbReference type="EMBL" id="CR382138">
    <property type="protein sequence ID" value="CAG88951.4"/>
    <property type="molecule type" value="Genomic_DNA"/>
</dbReference>
<sequence length="416" mass="46994">MIYDRSQDSENSHSSLFDSSNSTLNISEKQIELQDFNLGDCLPEAEHMDKDEISPSFRLGLQNYEDTVNSSLMGQYSNSNDGFPSEEEPIGTLSMRTGTMNFAKSIWRMFCIAIILQVFLGFSYMMFLPQFSLQFRDDSPEARRLLSSISEGLKMISYLAKDLSVTLNDNSNILNDINYIDTIDTFSDNYIYQFNAIQYCKYNTVNTTTECISTNGLDIFTSLVTDIGLQLGNVSKAEDPGKLATSLVTTYSNLVDSLDEMRDSNTSHTFALAPIDLKTIKIAHGLKKSQKYGKMMSYLASPVNFMHPIIWMILGLSCLALSGTSKFAIFNQRNLFGYSIIILVFLVLCFGITLFNWAATTWYFYRIHGQMNKVNIAQFKLGTGFIILTSCVSLYAVLLYQLTQILRSKNSIYNFS</sequence>
<accession>W0TYT5</accession>
<dbReference type="InParanoid" id="W0TYT5"/>
<dbReference type="AlphaFoldDB" id="W0TYT5"/>
<evidence type="ECO:0000313" key="3">
    <source>
        <dbReference type="Proteomes" id="UP000000599"/>
    </source>
</evidence>
<feature type="transmembrane region" description="Helical" evidence="1">
    <location>
        <begin position="305"/>
        <end position="323"/>
    </location>
</feature>
<keyword evidence="1" id="KW-1133">Transmembrane helix</keyword>
<dbReference type="OMA" id="TECISTN"/>
<gene>
    <name evidence="2" type="ordered locus">DEHA2F06072g</name>
</gene>
<evidence type="ECO:0000256" key="1">
    <source>
        <dbReference type="SAM" id="Phobius"/>
    </source>
</evidence>
<evidence type="ECO:0000313" key="2">
    <source>
        <dbReference type="EMBL" id="CAG88951.4"/>
    </source>
</evidence>
<keyword evidence="1" id="KW-0812">Transmembrane</keyword>
<proteinExistence type="predicted"/>
<protein>
    <submittedName>
        <fullName evidence="2">DEHA2F06072p</fullName>
    </submittedName>
</protein>
<dbReference type="eggNOG" id="ENOG502QW7F">
    <property type="taxonomic scope" value="Eukaryota"/>
</dbReference>
<feature type="transmembrane region" description="Helical" evidence="1">
    <location>
        <begin position="379"/>
        <end position="400"/>
    </location>
</feature>
<dbReference type="Proteomes" id="UP000000599">
    <property type="component" value="Chromosome F"/>
</dbReference>
<dbReference type="HOGENOM" id="CLU_660605_0_0_1"/>
<keyword evidence="1" id="KW-0472">Membrane</keyword>
<dbReference type="VEuPathDB" id="FungiDB:DEHA2F06072g"/>
<dbReference type="OrthoDB" id="4073891at2759"/>